<dbReference type="STRING" id="1484053.SAMN05444274_11057"/>
<dbReference type="GO" id="GO:0009055">
    <property type="term" value="F:electron transfer activity"/>
    <property type="evidence" value="ECO:0007669"/>
    <property type="project" value="InterPro"/>
</dbReference>
<reference evidence="4 5" key="1">
    <citation type="submission" date="2016-11" db="EMBL/GenBank/DDBJ databases">
        <authorList>
            <person name="Jaros S."/>
            <person name="Januszkiewicz K."/>
            <person name="Wedrychowicz H."/>
        </authorList>
    </citation>
    <scope>NUCLEOTIDE SEQUENCE [LARGE SCALE GENOMIC DNA]</scope>
    <source>
        <strain evidence="4 5">DSM 26910</strain>
    </source>
</reference>
<gene>
    <name evidence="4" type="ORF">SAMN05444274_11057</name>
</gene>
<comment type="similarity">
    <text evidence="2">In the N-terminal section; belongs to the zinc metallo-hydrolase group 3 family.</text>
</comment>
<dbReference type="Proteomes" id="UP000184164">
    <property type="component" value="Unassembled WGS sequence"/>
</dbReference>
<sequence length="396" mass="45893">MQYVNLSEDIYFLGYNDRRTHLFENIWPIPHGISYNSYIIVDEKIALIDTVERSFIDEYLESIEEIIGDRKIDYLVINHMEPDHSGALRAIVQKYPEITLVGNKKTFGFVENFYMEPEHLLMVHDDYVLELGKHRLQFQTIPMVHWPETMVTYEETQKILFSGDAFGSFGTLDGGIFDDEINLDFYEEESMRYFTNIVGKYCPHTQRALKKLAPFEIKMIGATHGPVWRTNLDWILSRYEKWSSYTLDDGVVIVFGSMYGHTEKMAEVIARRLAERGIKNIRIYDASKTHASYIVNDVFKYKGFIVGSPAYNNTLFPNVESVISTIEHLAPKNHYLGIFGNFSWNGGGVKNLKLFAERIKWELVYDPVEEKGTLKKDNKEQLLKLADAMADKLQAE</sequence>
<dbReference type="Pfam" id="PF00258">
    <property type="entry name" value="Flavodoxin_1"/>
    <property type="match status" value="1"/>
</dbReference>
<dbReference type="Pfam" id="PF19583">
    <property type="entry name" value="ODP"/>
    <property type="match status" value="1"/>
</dbReference>
<dbReference type="GO" id="GO:0016491">
    <property type="term" value="F:oxidoreductase activity"/>
    <property type="evidence" value="ECO:0007669"/>
    <property type="project" value="InterPro"/>
</dbReference>
<dbReference type="AlphaFoldDB" id="A0A1M5EWQ8"/>
<dbReference type="Gene3D" id="3.60.15.10">
    <property type="entry name" value="Ribonuclease Z/Hydroxyacylglutathione hydrolase-like"/>
    <property type="match status" value="1"/>
</dbReference>
<dbReference type="InterPro" id="IPR008254">
    <property type="entry name" value="Flavodoxin/NO_synth"/>
</dbReference>
<evidence type="ECO:0000256" key="1">
    <source>
        <dbReference type="ARBA" id="ARBA00001917"/>
    </source>
</evidence>
<dbReference type="CDD" id="cd07709">
    <property type="entry name" value="flavodiiron_proteins_MBL-fold"/>
    <property type="match status" value="1"/>
</dbReference>
<dbReference type="InterPro" id="IPR045761">
    <property type="entry name" value="ODP_dom"/>
</dbReference>
<dbReference type="Gene3D" id="3.40.50.360">
    <property type="match status" value="1"/>
</dbReference>
<dbReference type="GO" id="GO:0046872">
    <property type="term" value="F:metal ion binding"/>
    <property type="evidence" value="ECO:0007669"/>
    <property type="project" value="InterPro"/>
</dbReference>
<accession>A0A1M5EWQ8</accession>
<dbReference type="SMART" id="SM00849">
    <property type="entry name" value="Lactamase_B"/>
    <property type="match status" value="1"/>
</dbReference>
<name>A0A1M5EWQ8_9BACT</name>
<evidence type="ECO:0000259" key="3">
    <source>
        <dbReference type="PROSITE" id="PS50902"/>
    </source>
</evidence>
<dbReference type="InterPro" id="IPR029039">
    <property type="entry name" value="Flavoprotein-like_sf"/>
</dbReference>
<keyword evidence="5" id="KW-1185">Reference proteome</keyword>
<dbReference type="EMBL" id="FQUM01000010">
    <property type="protein sequence ID" value="SHF83556.1"/>
    <property type="molecule type" value="Genomic_DNA"/>
</dbReference>
<dbReference type="SUPFAM" id="SSF52218">
    <property type="entry name" value="Flavoproteins"/>
    <property type="match status" value="1"/>
</dbReference>
<comment type="cofactor">
    <cofactor evidence="1">
        <name>FMN</name>
        <dbReference type="ChEBI" id="CHEBI:58210"/>
    </cofactor>
</comment>
<dbReference type="RefSeq" id="WP_073003134.1">
    <property type="nucleotide sequence ID" value="NZ_FQUM01000010.1"/>
</dbReference>
<dbReference type="InterPro" id="IPR036866">
    <property type="entry name" value="RibonucZ/Hydroxyglut_hydro"/>
</dbReference>
<dbReference type="GO" id="GO:0010181">
    <property type="term" value="F:FMN binding"/>
    <property type="evidence" value="ECO:0007669"/>
    <property type="project" value="InterPro"/>
</dbReference>
<protein>
    <submittedName>
        <fullName evidence="4">Flavorubredoxin</fullName>
    </submittedName>
</protein>
<dbReference type="PIRSF" id="PIRSF005243">
    <property type="entry name" value="ROO"/>
    <property type="match status" value="1"/>
</dbReference>
<evidence type="ECO:0000313" key="4">
    <source>
        <dbReference type="EMBL" id="SHF83556.1"/>
    </source>
</evidence>
<dbReference type="PANTHER" id="PTHR43717">
    <property type="entry name" value="ANAEROBIC NITRIC OXIDE REDUCTASE FLAVORUBREDOXIN"/>
    <property type="match status" value="1"/>
</dbReference>
<dbReference type="OrthoDB" id="9807946at2"/>
<feature type="domain" description="Flavodoxin-like" evidence="3">
    <location>
        <begin position="251"/>
        <end position="396"/>
    </location>
</feature>
<organism evidence="4 5">
    <name type="scientific">Mariniphaga anaerophila</name>
    <dbReference type="NCBI Taxonomy" id="1484053"/>
    <lineage>
        <taxon>Bacteria</taxon>
        <taxon>Pseudomonadati</taxon>
        <taxon>Bacteroidota</taxon>
        <taxon>Bacteroidia</taxon>
        <taxon>Marinilabiliales</taxon>
        <taxon>Prolixibacteraceae</taxon>
        <taxon>Mariniphaga</taxon>
    </lineage>
</organism>
<dbReference type="PROSITE" id="PS00201">
    <property type="entry name" value="FLAVODOXIN"/>
    <property type="match status" value="1"/>
</dbReference>
<dbReference type="PANTHER" id="PTHR43717:SF1">
    <property type="entry name" value="ANAEROBIC NITRIC OXIDE REDUCTASE FLAVORUBREDOXIN"/>
    <property type="match status" value="1"/>
</dbReference>
<proteinExistence type="inferred from homology"/>
<dbReference type="PROSITE" id="PS50902">
    <property type="entry name" value="FLAVODOXIN_LIKE"/>
    <property type="match status" value="1"/>
</dbReference>
<evidence type="ECO:0000256" key="2">
    <source>
        <dbReference type="ARBA" id="ARBA00007121"/>
    </source>
</evidence>
<dbReference type="InterPro" id="IPR001226">
    <property type="entry name" value="Flavodoxin_CS"/>
</dbReference>
<dbReference type="InterPro" id="IPR001279">
    <property type="entry name" value="Metallo-B-lactamas"/>
</dbReference>
<evidence type="ECO:0000313" key="5">
    <source>
        <dbReference type="Proteomes" id="UP000184164"/>
    </source>
</evidence>
<dbReference type="InterPro" id="IPR016440">
    <property type="entry name" value="Rubredoxin-O_OxRdtase"/>
</dbReference>
<dbReference type="SUPFAM" id="SSF56281">
    <property type="entry name" value="Metallo-hydrolase/oxidoreductase"/>
    <property type="match status" value="1"/>
</dbReference>